<keyword evidence="2" id="KW-0645">Protease</keyword>
<protein>
    <recommendedName>
        <fullName evidence="7">Calpain catalytic domain-containing protein</fullName>
    </recommendedName>
</protein>
<dbReference type="PROSITE" id="PS00139">
    <property type="entry name" value="THIOL_PROTEASE_CYS"/>
    <property type="match status" value="1"/>
</dbReference>
<dbReference type="Gene3D" id="3.90.70.10">
    <property type="entry name" value="Cysteine proteinases"/>
    <property type="match status" value="1"/>
</dbReference>
<evidence type="ECO:0000259" key="7">
    <source>
        <dbReference type="PROSITE" id="PS50203"/>
    </source>
</evidence>
<dbReference type="InterPro" id="IPR000169">
    <property type="entry name" value="Pept_cys_AS"/>
</dbReference>
<feature type="active site" evidence="5">
    <location>
        <position position="293"/>
    </location>
</feature>
<dbReference type="InterPro" id="IPR038765">
    <property type="entry name" value="Papain-like_cys_pep_sf"/>
</dbReference>
<evidence type="ECO:0000256" key="1">
    <source>
        <dbReference type="ARBA" id="ARBA00007623"/>
    </source>
</evidence>
<feature type="active site" evidence="5">
    <location>
        <position position="88"/>
    </location>
</feature>
<keyword evidence="4" id="KW-0788">Thiol protease</keyword>
<dbReference type="InterPro" id="IPR036213">
    <property type="entry name" value="Calpain_III_sf"/>
</dbReference>
<feature type="domain" description="Calpain catalytic" evidence="7">
    <location>
        <begin position="31"/>
        <end position="391"/>
    </location>
</feature>
<accession>A0A4V1J278</accession>
<dbReference type="PROSITE" id="PS50203">
    <property type="entry name" value="CALPAIN_CAT"/>
    <property type="match status" value="1"/>
</dbReference>
<name>A0A4V1J278_9FUNG</name>
<dbReference type="PANTHER" id="PTHR10183">
    <property type="entry name" value="CALPAIN"/>
    <property type="match status" value="1"/>
</dbReference>
<dbReference type="PANTHER" id="PTHR10183:SF379">
    <property type="entry name" value="CALPAIN-5"/>
    <property type="match status" value="1"/>
</dbReference>
<evidence type="ECO:0000256" key="6">
    <source>
        <dbReference type="PROSITE-ProRule" id="PRU00239"/>
    </source>
</evidence>
<dbReference type="SUPFAM" id="SSF54001">
    <property type="entry name" value="Cysteine proteinases"/>
    <property type="match status" value="1"/>
</dbReference>
<dbReference type="SMART" id="SM00230">
    <property type="entry name" value="CysPc"/>
    <property type="match status" value="1"/>
</dbReference>
<dbReference type="PRINTS" id="PR00704">
    <property type="entry name" value="CALPAIN"/>
</dbReference>
<keyword evidence="3" id="KW-0378">Hydrolase</keyword>
<dbReference type="InterPro" id="IPR001300">
    <property type="entry name" value="Peptidase_C2_calpain_cat"/>
</dbReference>
<dbReference type="CDD" id="cd00044">
    <property type="entry name" value="CysPc"/>
    <property type="match status" value="1"/>
</dbReference>
<evidence type="ECO:0000313" key="9">
    <source>
        <dbReference type="Proteomes" id="UP000278143"/>
    </source>
</evidence>
<dbReference type="Gene3D" id="2.60.120.380">
    <property type="match status" value="1"/>
</dbReference>
<evidence type="ECO:0000256" key="2">
    <source>
        <dbReference type="ARBA" id="ARBA00022670"/>
    </source>
</evidence>
<keyword evidence="9" id="KW-1185">Reference proteome</keyword>
<dbReference type="Proteomes" id="UP000278143">
    <property type="component" value="Unassembled WGS sequence"/>
</dbReference>
<reference evidence="9" key="1">
    <citation type="journal article" date="2018" name="Nat. Microbiol.">
        <title>Leveraging single-cell genomics to expand the fungal tree of life.</title>
        <authorList>
            <person name="Ahrendt S.R."/>
            <person name="Quandt C.A."/>
            <person name="Ciobanu D."/>
            <person name="Clum A."/>
            <person name="Salamov A."/>
            <person name="Andreopoulos B."/>
            <person name="Cheng J.F."/>
            <person name="Woyke T."/>
            <person name="Pelin A."/>
            <person name="Henrissat B."/>
            <person name="Reynolds N.K."/>
            <person name="Benny G.L."/>
            <person name="Smith M.E."/>
            <person name="James T.Y."/>
            <person name="Grigoriev I.V."/>
        </authorList>
    </citation>
    <scope>NUCLEOTIDE SEQUENCE [LARGE SCALE GENOMIC DNA]</scope>
    <source>
        <strain evidence="9">Benny S71-1</strain>
    </source>
</reference>
<organism evidence="8 9">
    <name type="scientific">Syncephalis pseudoplumigaleata</name>
    <dbReference type="NCBI Taxonomy" id="1712513"/>
    <lineage>
        <taxon>Eukaryota</taxon>
        <taxon>Fungi</taxon>
        <taxon>Fungi incertae sedis</taxon>
        <taxon>Zoopagomycota</taxon>
        <taxon>Zoopagomycotina</taxon>
        <taxon>Zoopagomycetes</taxon>
        <taxon>Zoopagales</taxon>
        <taxon>Piptocephalidaceae</taxon>
        <taxon>Syncephalis</taxon>
    </lineage>
</organism>
<gene>
    <name evidence="8" type="ORF">SYNPS1DRAFT_26751</name>
</gene>
<dbReference type="Pfam" id="PF00648">
    <property type="entry name" value="Peptidase_C2"/>
    <property type="match status" value="1"/>
</dbReference>
<evidence type="ECO:0000313" key="8">
    <source>
        <dbReference type="EMBL" id="RKP27609.1"/>
    </source>
</evidence>
<dbReference type="GO" id="GO:0006508">
    <property type="term" value="P:proteolysis"/>
    <property type="evidence" value="ECO:0007669"/>
    <property type="project" value="UniProtKB-KW"/>
</dbReference>
<dbReference type="SMART" id="SM00720">
    <property type="entry name" value="calpain_III"/>
    <property type="match status" value="1"/>
</dbReference>
<evidence type="ECO:0000256" key="4">
    <source>
        <dbReference type="ARBA" id="ARBA00022807"/>
    </source>
</evidence>
<evidence type="ECO:0000256" key="5">
    <source>
        <dbReference type="PIRSR" id="PIRSR622684-1"/>
    </source>
</evidence>
<dbReference type="AlphaFoldDB" id="A0A4V1J278"/>
<evidence type="ECO:0000256" key="3">
    <source>
        <dbReference type="ARBA" id="ARBA00022801"/>
    </source>
</evidence>
<dbReference type="InterPro" id="IPR022684">
    <property type="entry name" value="Calpain_cysteine_protease"/>
</dbReference>
<dbReference type="InterPro" id="IPR022683">
    <property type="entry name" value="Calpain_III"/>
</dbReference>
<dbReference type="SUPFAM" id="SSF49758">
    <property type="entry name" value="Calpain large subunit, middle domain (domain III)"/>
    <property type="match status" value="1"/>
</dbReference>
<proteinExistence type="inferred from homology"/>
<comment type="caution">
    <text evidence="6">Lacks conserved residue(s) required for the propagation of feature annotation.</text>
</comment>
<dbReference type="InterPro" id="IPR022682">
    <property type="entry name" value="Calpain_domain_III"/>
</dbReference>
<sequence length="781" mass="88881">MVRRRPVLLPHRFLGQNYHWIRLKQQRRGRNWIDPLFPPNATSLGPRFAHLPGIVWYRPWEITSHARFIGRAHRYKISGVIQGAIGNCWLVTTIGLVAQQRNLMRRLVPYSRRQAWSPSRVAEHPSVYRFQFYRLGRWVEVVVDDLLPYDTVNRRMLFARSTDPAEFWVSLVEKAYAKLLGSYDALDAGSAADAILDFTSAVVESWPIRHPLPLPPGADSRSPEIKHRKKAMREEMDKRWKQLRGYIQSRSLTSCAILPRDNAHFDGATGPALPFPSMGSAATMLPDGLLTAHSYGILDAVEVSTLPLHLRIFPLASRNRPNFRLVLLLDPWGEAHWQGRWSAHAHDDWDRLPWWHSISLRNRANQLEGIFWMSFEDFQARFDVIQVGRCVNTRLLSFRQRWTQRRFHDRWCGLDGTAGGCTNFDGSIAGNPQYLVMVKEKNTEVLISLQQGKRLNRKGRPTDRTAQLIEAERQLVTATAMSLPTHAIAAANREDNYVIGFLVMRVEENRKTRLTEPHNVVAAAPYQNSREVVLRIRLPQGRYVVLPTTFAPGEEADFLLRIYSKPAAFAARLIDTGIEPPWWRRMWLGLCQSISAMSIHASTADREVTPMAGPAGRWTVRIVSAVFPRETAAAADRVPGCWAMMRNKPPFRDVYFLISYNERRAPLQTRSSRVAWQSGGIATWDAAYVFPVKDPVQAQMHLHAYAARIGRDDELGVVSVSVNRFALEERAGATWEIVLPLLPSIEDSMATDAGGVQLEPAGEDLSRVWHVVLRVCYQPEG</sequence>
<dbReference type="EMBL" id="KZ989180">
    <property type="protein sequence ID" value="RKP27609.1"/>
    <property type="molecule type" value="Genomic_DNA"/>
</dbReference>
<comment type="similarity">
    <text evidence="1">Belongs to the peptidase C2 family.</text>
</comment>
<dbReference type="GO" id="GO:0004198">
    <property type="term" value="F:calcium-dependent cysteine-type endopeptidase activity"/>
    <property type="evidence" value="ECO:0007669"/>
    <property type="project" value="InterPro"/>
</dbReference>
<dbReference type="Pfam" id="PF01067">
    <property type="entry name" value="Calpain_III"/>
    <property type="match status" value="1"/>
</dbReference>
<dbReference type="OrthoDB" id="424753at2759"/>